<organism evidence="2 3">
    <name type="scientific">Methylobacterium brachythecii</name>
    <dbReference type="NCBI Taxonomy" id="1176177"/>
    <lineage>
        <taxon>Bacteria</taxon>
        <taxon>Pseudomonadati</taxon>
        <taxon>Pseudomonadota</taxon>
        <taxon>Alphaproteobacteria</taxon>
        <taxon>Hyphomicrobiales</taxon>
        <taxon>Methylobacteriaceae</taxon>
        <taxon>Methylobacterium</taxon>
    </lineage>
</organism>
<evidence type="ECO:0000313" key="1">
    <source>
        <dbReference type="EMBL" id="GLS46477.1"/>
    </source>
</evidence>
<evidence type="ECO:0000313" key="3">
    <source>
        <dbReference type="Proteomes" id="UP000517759"/>
    </source>
</evidence>
<dbReference type="Proteomes" id="UP001156881">
    <property type="component" value="Unassembled WGS sequence"/>
</dbReference>
<sequence length="594" mass="65877">MPAPTSAPETEDAPFDAWNPGIVSGLPRHVRPLATIFRAENIENSYAEIQELSDFSGLQATQLALFRPERLVVHAVLIRVMADLSVPLGAVYADLGVNFRRIVTTILRDGIGNRMPQVAETLRAVRAEADALIAREIAALLDPPEASPARKRGFWPFGRRDAPKPAEDWQTRACRRLDETAGPLGSLEQEVREALRCVVAGLIGRQGFLIRDKALLGKLAAILVSNAHGSRRIGETIDPWIAEIVAREGYRRVRAQSEPVVMNVKGASASGKSTIRPYQRGLAERNGTDWSDFAVITPDVWRKFLLDYDSLGSARRYAGPLTGHEVEVVDSKLDRYMTRKAAEGRISHLLIDRFRFDSFSADSRGDGTSQLLTRFGHRIYLQFMVTPPEATVERAWKRGEQFGRYKAVEDLLAHNVEAFAGMPRLFFLWALRTDKAVAFEFLDNTVALGETPRTIAFGSNGAITILDARRMLDIDRFRRINIHAHAPEEVYAGADLAPERNAGFLRDCLSRLSSVRFAEQGTGRVFAHFENRRLIGLDRSVLVRVCEDGEMRAALTAAGLVLDQADAPPIEETLRCADASTLGVWGSEQDARAQ</sequence>
<dbReference type="RefSeq" id="WP_183503404.1">
    <property type="nucleotide sequence ID" value="NZ_BSPG01000043.1"/>
</dbReference>
<proteinExistence type="predicted"/>
<evidence type="ECO:0000313" key="2">
    <source>
        <dbReference type="EMBL" id="MBB3902021.1"/>
    </source>
</evidence>
<protein>
    <submittedName>
        <fullName evidence="2">Uncharacterized protein</fullName>
    </submittedName>
</protein>
<comment type="caution">
    <text evidence="2">The sequence shown here is derived from an EMBL/GenBank/DDBJ whole genome shotgun (WGS) entry which is preliminary data.</text>
</comment>
<reference evidence="4" key="2">
    <citation type="journal article" date="2019" name="Int. J. Syst. Evol. Microbiol.">
        <title>The Global Catalogue of Microorganisms (GCM) 10K type strain sequencing project: providing services to taxonomists for standard genome sequencing and annotation.</title>
        <authorList>
            <consortium name="The Broad Institute Genomics Platform"/>
            <consortium name="The Broad Institute Genome Sequencing Center for Infectious Disease"/>
            <person name="Wu L."/>
            <person name="Ma J."/>
        </authorList>
    </citation>
    <scope>NUCLEOTIDE SEQUENCE [LARGE SCALE GENOMIC DNA]</scope>
    <source>
        <strain evidence="4">NBRC 107710</strain>
    </source>
</reference>
<reference evidence="2 3" key="3">
    <citation type="submission" date="2020-08" db="EMBL/GenBank/DDBJ databases">
        <title>Genomic Encyclopedia of Type Strains, Phase IV (KMG-IV): sequencing the most valuable type-strain genomes for metagenomic binning, comparative biology and taxonomic classification.</title>
        <authorList>
            <person name="Goeker M."/>
        </authorList>
    </citation>
    <scope>NUCLEOTIDE SEQUENCE [LARGE SCALE GENOMIC DNA]</scope>
    <source>
        <strain evidence="2 3">DSM 24105</strain>
    </source>
</reference>
<dbReference type="EMBL" id="JACIDN010000002">
    <property type="protein sequence ID" value="MBB3902021.1"/>
    <property type="molecule type" value="Genomic_DNA"/>
</dbReference>
<keyword evidence="4" id="KW-1185">Reference proteome</keyword>
<dbReference type="Gene3D" id="3.40.50.300">
    <property type="entry name" value="P-loop containing nucleotide triphosphate hydrolases"/>
    <property type="match status" value="1"/>
</dbReference>
<reference evidence="1" key="4">
    <citation type="submission" date="2023-01" db="EMBL/GenBank/DDBJ databases">
        <title>Draft genome sequence of Methylobacterium brachythecii strain NBRC 107710.</title>
        <authorList>
            <person name="Sun Q."/>
            <person name="Mori K."/>
        </authorList>
    </citation>
    <scope>NUCLEOTIDE SEQUENCE</scope>
    <source>
        <strain evidence="1">NBRC 107710</strain>
    </source>
</reference>
<dbReference type="Proteomes" id="UP000517759">
    <property type="component" value="Unassembled WGS sequence"/>
</dbReference>
<dbReference type="AlphaFoldDB" id="A0A7W6AGQ8"/>
<dbReference type="InterPro" id="IPR027417">
    <property type="entry name" value="P-loop_NTPase"/>
</dbReference>
<reference evidence="1" key="1">
    <citation type="journal article" date="2014" name="Int. J. Syst. Evol. Microbiol.">
        <title>Complete genome of a new Firmicutes species belonging to the dominant human colonic microbiota ('Ruminococcus bicirculans') reveals two chromosomes and a selective capacity to utilize plant glucans.</title>
        <authorList>
            <consortium name="NISC Comparative Sequencing Program"/>
            <person name="Wegmann U."/>
            <person name="Louis P."/>
            <person name="Goesmann A."/>
            <person name="Henrissat B."/>
            <person name="Duncan S.H."/>
            <person name="Flint H.J."/>
        </authorList>
    </citation>
    <scope>NUCLEOTIDE SEQUENCE</scope>
    <source>
        <strain evidence="1">NBRC 107710</strain>
    </source>
</reference>
<name>A0A7W6AGQ8_9HYPH</name>
<gene>
    <name evidence="1" type="ORF">GCM10007884_44710</name>
    <name evidence="2" type="ORF">GGR33_001507</name>
</gene>
<accession>A0A7W6AGQ8</accession>
<dbReference type="EMBL" id="BSPG01000043">
    <property type="protein sequence ID" value="GLS46477.1"/>
    <property type="molecule type" value="Genomic_DNA"/>
</dbReference>
<evidence type="ECO:0000313" key="4">
    <source>
        <dbReference type="Proteomes" id="UP001156881"/>
    </source>
</evidence>